<dbReference type="OrthoDB" id="693367at2"/>
<accession>A0A3M7TCL5</accession>
<comment type="catalytic activity">
    <reaction evidence="3">
        <text>L-aspartate + L-glutamine + ATP + H2O = L-asparagine + L-glutamate + AMP + diphosphate + H(+)</text>
        <dbReference type="Rhea" id="RHEA:12228"/>
        <dbReference type="ChEBI" id="CHEBI:15377"/>
        <dbReference type="ChEBI" id="CHEBI:15378"/>
        <dbReference type="ChEBI" id="CHEBI:29985"/>
        <dbReference type="ChEBI" id="CHEBI:29991"/>
        <dbReference type="ChEBI" id="CHEBI:30616"/>
        <dbReference type="ChEBI" id="CHEBI:33019"/>
        <dbReference type="ChEBI" id="CHEBI:58048"/>
        <dbReference type="ChEBI" id="CHEBI:58359"/>
        <dbReference type="ChEBI" id="CHEBI:456215"/>
        <dbReference type="EC" id="6.3.5.4"/>
    </reaction>
</comment>
<sequence length="535" mass="63831">MNIKLLLKGNNTYLWTNSENVYFLGYFFDSHNQLYKGDKAIEFILQELKGTKLEDFCNRINGVFTFIIISENYCQLISDSINFFPLFYVCEEDELIISDQWNEIIQYRKQFKLNNKAVDEFETAGFILSNETLEENIFKTNANQILKMNRIESEIIQYKNFITHDFSDKSFDELAEEAETVILNIGDRLLKFLNGRTAVVPLSGGFDSRLIVSLLKRLNYKKVICITYGKENPEVSLSKAVAEELGYEWHFVNYAKINIDEIQSTFLYQEYLEYAANGFAMPYLMEYFAVAHLMKNGILPKESVFLPGHSGDFLGGSYINKTVKNDISFEQLATFIESKYFNFIQKNNQKRKWIQDRIDKSLIPIGKSFIHDGYNMTIEEWDIQEKLAKFIFHSSHVFTFYGFEHYFPLWDKELVNFYRKVPFKYRERKKLYDYVLVESFFSPFHINFPKKEELSVSKYVYFFQKIKDAVRYFFPWKIVLLRINNADWPYYQLLTQRMMRSIEENQGKPFIHFKTYNAVISKWYIQFLKEKYRTF</sequence>
<evidence type="ECO:0000313" key="5">
    <source>
        <dbReference type="EMBL" id="RNA61225.1"/>
    </source>
</evidence>
<dbReference type="SUPFAM" id="SSF56235">
    <property type="entry name" value="N-terminal nucleophile aminohydrolases (Ntn hydrolases)"/>
    <property type="match status" value="1"/>
</dbReference>
<dbReference type="GO" id="GO:0004066">
    <property type="term" value="F:asparagine synthase (glutamine-hydrolyzing) activity"/>
    <property type="evidence" value="ECO:0007669"/>
    <property type="project" value="UniProtKB-EC"/>
</dbReference>
<dbReference type="InterPro" id="IPR029055">
    <property type="entry name" value="Ntn_hydrolases_N"/>
</dbReference>
<dbReference type="SUPFAM" id="SSF52402">
    <property type="entry name" value="Adenine nucleotide alpha hydrolases-like"/>
    <property type="match status" value="1"/>
</dbReference>
<evidence type="ECO:0000259" key="4">
    <source>
        <dbReference type="Pfam" id="PF00733"/>
    </source>
</evidence>
<dbReference type="Pfam" id="PF00733">
    <property type="entry name" value="Asn_synthase"/>
    <property type="match status" value="1"/>
</dbReference>
<comment type="pathway">
    <text evidence="1">Amino-acid biosynthesis; L-asparagine biosynthesis; L-asparagine from L-aspartate (L-Gln route): step 1/1.</text>
</comment>
<evidence type="ECO:0000256" key="2">
    <source>
        <dbReference type="ARBA" id="ARBA00012737"/>
    </source>
</evidence>
<feature type="domain" description="Asparagine synthetase" evidence="4">
    <location>
        <begin position="201"/>
        <end position="439"/>
    </location>
</feature>
<dbReference type="EC" id="6.3.5.4" evidence="2"/>
<dbReference type="PANTHER" id="PTHR43284">
    <property type="entry name" value="ASPARAGINE SYNTHETASE (GLUTAMINE-HYDROLYZING)"/>
    <property type="match status" value="1"/>
</dbReference>
<dbReference type="Proteomes" id="UP000278775">
    <property type="component" value="Unassembled WGS sequence"/>
</dbReference>
<dbReference type="GO" id="GO:0006529">
    <property type="term" value="P:asparagine biosynthetic process"/>
    <property type="evidence" value="ECO:0007669"/>
    <property type="project" value="InterPro"/>
</dbReference>
<organism evidence="5 6">
    <name type="scientific">Chryseobacterium nematophagum</name>
    <dbReference type="NCBI Taxonomy" id="2305228"/>
    <lineage>
        <taxon>Bacteria</taxon>
        <taxon>Pseudomonadati</taxon>
        <taxon>Bacteroidota</taxon>
        <taxon>Flavobacteriia</taxon>
        <taxon>Flavobacteriales</taxon>
        <taxon>Weeksellaceae</taxon>
        <taxon>Chryseobacterium group</taxon>
        <taxon>Chryseobacterium</taxon>
    </lineage>
</organism>
<evidence type="ECO:0000313" key="6">
    <source>
        <dbReference type="Proteomes" id="UP000278775"/>
    </source>
</evidence>
<dbReference type="InterPro" id="IPR014729">
    <property type="entry name" value="Rossmann-like_a/b/a_fold"/>
</dbReference>
<evidence type="ECO:0000256" key="1">
    <source>
        <dbReference type="ARBA" id="ARBA00005187"/>
    </source>
</evidence>
<proteinExistence type="predicted"/>
<protein>
    <recommendedName>
        <fullName evidence="2">asparagine synthase (glutamine-hydrolyzing)</fullName>
        <ecNumber evidence="2">6.3.5.4</ecNumber>
    </recommendedName>
</protein>
<dbReference type="InterPro" id="IPR001962">
    <property type="entry name" value="Asn_synthase"/>
</dbReference>
<comment type="caution">
    <text evidence="5">The sequence shown here is derived from an EMBL/GenBank/DDBJ whole genome shotgun (WGS) entry which is preliminary data.</text>
</comment>
<name>A0A3M7TCL5_9FLAO</name>
<dbReference type="InterPro" id="IPR051786">
    <property type="entry name" value="ASN_synthetase/amidase"/>
</dbReference>
<dbReference type="AlphaFoldDB" id="A0A3M7TCL5"/>
<dbReference type="PANTHER" id="PTHR43284:SF1">
    <property type="entry name" value="ASPARAGINE SYNTHETASE"/>
    <property type="match status" value="1"/>
</dbReference>
<reference evidence="5 6" key="1">
    <citation type="submission" date="2018-08" db="EMBL/GenBank/DDBJ databases">
        <title>Chryseobacterium nematophagum: a novel matrix digesting pathogen of nematodes.</title>
        <authorList>
            <person name="Page A."/>
            <person name="Roberts M."/>
            <person name="Felix M.-A."/>
            <person name="Weir W."/>
        </authorList>
    </citation>
    <scope>NUCLEOTIDE SEQUENCE [LARGE SCALE GENOMIC DNA]</scope>
    <source>
        <strain evidence="5 6">JUb129</strain>
    </source>
</reference>
<dbReference type="EMBL" id="QWIU01000002">
    <property type="protein sequence ID" value="RNA61225.1"/>
    <property type="molecule type" value="Genomic_DNA"/>
</dbReference>
<dbReference type="RefSeq" id="WP_122635389.1">
    <property type="nucleotide sequence ID" value="NZ_QWIU01000002.1"/>
</dbReference>
<evidence type="ECO:0000256" key="3">
    <source>
        <dbReference type="ARBA" id="ARBA00048741"/>
    </source>
</evidence>
<gene>
    <name evidence="5" type="ORF">D1631_04365</name>
</gene>
<dbReference type="Gene3D" id="3.40.50.620">
    <property type="entry name" value="HUPs"/>
    <property type="match status" value="1"/>
</dbReference>